<name>A0AAQ4EVK6_AMBAM</name>
<evidence type="ECO:0000313" key="2">
    <source>
        <dbReference type="Proteomes" id="UP001321473"/>
    </source>
</evidence>
<dbReference type="EMBL" id="JARKHS020010452">
    <property type="protein sequence ID" value="KAK8778747.1"/>
    <property type="molecule type" value="Genomic_DNA"/>
</dbReference>
<comment type="caution">
    <text evidence="1">The sequence shown here is derived from an EMBL/GenBank/DDBJ whole genome shotgun (WGS) entry which is preliminary data.</text>
</comment>
<accession>A0AAQ4EVK6</accession>
<reference evidence="1 2" key="1">
    <citation type="journal article" date="2023" name="Arcadia Sci">
        <title>De novo assembly of a long-read Amblyomma americanum tick genome.</title>
        <authorList>
            <person name="Chou S."/>
            <person name="Poskanzer K.E."/>
            <person name="Rollins M."/>
            <person name="Thuy-Boun P.S."/>
        </authorList>
    </citation>
    <scope>NUCLEOTIDE SEQUENCE [LARGE SCALE GENOMIC DNA]</scope>
    <source>
        <strain evidence="1">F_SG_1</strain>
        <tissue evidence="1">Salivary glands</tissue>
    </source>
</reference>
<protein>
    <submittedName>
        <fullName evidence="1">Uncharacterized protein</fullName>
    </submittedName>
</protein>
<dbReference type="PROSITE" id="PS51257">
    <property type="entry name" value="PROKAR_LIPOPROTEIN"/>
    <property type="match status" value="1"/>
</dbReference>
<dbReference type="AlphaFoldDB" id="A0AAQ4EVK6"/>
<keyword evidence="2" id="KW-1185">Reference proteome</keyword>
<organism evidence="1 2">
    <name type="scientific">Amblyomma americanum</name>
    <name type="common">Lone star tick</name>
    <dbReference type="NCBI Taxonomy" id="6943"/>
    <lineage>
        <taxon>Eukaryota</taxon>
        <taxon>Metazoa</taxon>
        <taxon>Ecdysozoa</taxon>
        <taxon>Arthropoda</taxon>
        <taxon>Chelicerata</taxon>
        <taxon>Arachnida</taxon>
        <taxon>Acari</taxon>
        <taxon>Parasitiformes</taxon>
        <taxon>Ixodida</taxon>
        <taxon>Ixodoidea</taxon>
        <taxon>Ixodidae</taxon>
        <taxon>Amblyomminae</taxon>
        <taxon>Amblyomma</taxon>
    </lineage>
</organism>
<proteinExistence type="predicted"/>
<gene>
    <name evidence="1" type="ORF">V5799_019911</name>
</gene>
<dbReference type="Proteomes" id="UP001321473">
    <property type="component" value="Unassembled WGS sequence"/>
</dbReference>
<evidence type="ECO:0000313" key="1">
    <source>
        <dbReference type="EMBL" id="KAK8778747.1"/>
    </source>
</evidence>
<sequence>MTTGKRDSKAVRFLAGTACTFGFNGVYMMLSCMMSATSAYYLPRLFYEPLDVMNKALNIDFPKKCLRDSKVTVLVKISKNGYMDLWYQTLEDCNKYLYIRRDPQDDKLYVGTKWLQYNNHHRYHLKTKVTGIDHDKFHVIQIEWKKDNNLEVYLNGSAILGERVPGTIIKDCARLAHGQEFVGDASNKMRGFLVYDVHHASADRTVLMDKNLSYTLPPQFLVATGGVIRFTGTCIMREKPTANIIVYYDNAVAAKLGGLQRNKEMTVELKFHADKIVVSLEGAPNKLTPKNVTLSDNTTVKAIKISRNLQVQNVYITRQMISEDSDLLPFASPIPILRSFFA</sequence>